<dbReference type="Proteomes" id="UP000299102">
    <property type="component" value="Unassembled WGS sequence"/>
</dbReference>
<dbReference type="OrthoDB" id="6433213at2759"/>
<dbReference type="GO" id="GO:0003676">
    <property type="term" value="F:nucleic acid binding"/>
    <property type="evidence" value="ECO:0007669"/>
    <property type="project" value="InterPro"/>
</dbReference>
<dbReference type="Gene3D" id="3.30.420.10">
    <property type="entry name" value="Ribonuclease H-like superfamily/Ribonuclease H"/>
    <property type="match status" value="1"/>
</dbReference>
<dbReference type="EMBL" id="BGZK01000824">
    <property type="protein sequence ID" value="GBP61829.1"/>
    <property type="molecule type" value="Genomic_DNA"/>
</dbReference>
<dbReference type="SUPFAM" id="SSF51905">
    <property type="entry name" value="FAD/NAD(P)-binding domain"/>
    <property type="match status" value="1"/>
</dbReference>
<organism evidence="2 3">
    <name type="scientific">Eumeta variegata</name>
    <name type="common">Bagworm moth</name>
    <name type="synonym">Eumeta japonica</name>
    <dbReference type="NCBI Taxonomy" id="151549"/>
    <lineage>
        <taxon>Eukaryota</taxon>
        <taxon>Metazoa</taxon>
        <taxon>Ecdysozoa</taxon>
        <taxon>Arthropoda</taxon>
        <taxon>Hexapoda</taxon>
        <taxon>Insecta</taxon>
        <taxon>Pterygota</taxon>
        <taxon>Neoptera</taxon>
        <taxon>Endopterygota</taxon>
        <taxon>Lepidoptera</taxon>
        <taxon>Glossata</taxon>
        <taxon>Ditrysia</taxon>
        <taxon>Tineoidea</taxon>
        <taxon>Psychidae</taxon>
        <taxon>Oiketicinae</taxon>
        <taxon>Eumeta</taxon>
    </lineage>
</organism>
<keyword evidence="3" id="KW-1185">Reference proteome</keyword>
<comment type="similarity">
    <text evidence="1">Belongs to the GMC oxidoreductase family.</text>
</comment>
<sequence>MSINERIRGRDRARAPVAAPSLSGVNRNLNERRITYDKNTKKTMDKRQASSTNYCETIVWWNWRGIIHYELLPSDKTINSDLYCQQLMRLKVQPELGPSRMQQFSGPGARAAAAGARAAATAPRASAPRCDQSISNYNRNHDISAAFLKRPSASRTRAPRVPYQPIDETCLDFVVVGAGDAGCVLARRLTEVTGRSVLLVEAGGDQPITSDVLHF</sequence>
<dbReference type="InterPro" id="IPR036188">
    <property type="entry name" value="FAD/NAD-bd_sf"/>
</dbReference>
<evidence type="ECO:0000256" key="1">
    <source>
        <dbReference type="ARBA" id="ARBA00010790"/>
    </source>
</evidence>
<reference evidence="2 3" key="1">
    <citation type="journal article" date="2019" name="Commun. Biol.">
        <title>The bagworm genome reveals a unique fibroin gene that provides high tensile strength.</title>
        <authorList>
            <person name="Kono N."/>
            <person name="Nakamura H."/>
            <person name="Ohtoshi R."/>
            <person name="Tomita M."/>
            <person name="Numata K."/>
            <person name="Arakawa K."/>
        </authorList>
    </citation>
    <scope>NUCLEOTIDE SEQUENCE [LARGE SCALE GENOMIC DNA]</scope>
</reference>
<accession>A0A4C1XHQ5</accession>
<dbReference type="PANTHER" id="PTHR11552">
    <property type="entry name" value="GLUCOSE-METHANOL-CHOLINE GMC OXIDOREDUCTASE"/>
    <property type="match status" value="1"/>
</dbReference>
<dbReference type="InterPro" id="IPR001888">
    <property type="entry name" value="Transposase_1"/>
</dbReference>
<name>A0A4C1XHQ5_EUMVA</name>
<dbReference type="GO" id="GO:0050660">
    <property type="term" value="F:flavin adenine dinucleotide binding"/>
    <property type="evidence" value="ECO:0007669"/>
    <property type="project" value="InterPro"/>
</dbReference>
<dbReference type="InterPro" id="IPR036397">
    <property type="entry name" value="RNaseH_sf"/>
</dbReference>
<dbReference type="Pfam" id="PF01359">
    <property type="entry name" value="Transposase_1"/>
    <property type="match status" value="1"/>
</dbReference>
<dbReference type="Gene3D" id="3.50.50.60">
    <property type="entry name" value="FAD/NAD(P)-binding domain"/>
    <property type="match status" value="1"/>
</dbReference>
<dbReference type="GO" id="GO:0016491">
    <property type="term" value="F:oxidoreductase activity"/>
    <property type="evidence" value="ECO:0007669"/>
    <property type="project" value="TreeGrafter"/>
</dbReference>
<dbReference type="STRING" id="151549.A0A4C1XHQ5"/>
<dbReference type="InterPro" id="IPR012132">
    <property type="entry name" value="GMC_OxRdtase"/>
</dbReference>
<comment type="caution">
    <text evidence="2">The sequence shown here is derived from an EMBL/GenBank/DDBJ whole genome shotgun (WGS) entry which is preliminary data.</text>
</comment>
<gene>
    <name evidence="2" type="primary">Gld</name>
    <name evidence="2" type="ORF">EVAR_97271_1</name>
</gene>
<proteinExistence type="inferred from homology"/>
<evidence type="ECO:0000313" key="3">
    <source>
        <dbReference type="Proteomes" id="UP000299102"/>
    </source>
</evidence>
<protein>
    <submittedName>
        <fullName evidence="2">Glucose dehydrogenase</fullName>
    </submittedName>
</protein>
<evidence type="ECO:0000313" key="2">
    <source>
        <dbReference type="EMBL" id="GBP61829.1"/>
    </source>
</evidence>
<dbReference type="AlphaFoldDB" id="A0A4C1XHQ5"/>
<dbReference type="PANTHER" id="PTHR11552:SF227">
    <property type="entry name" value="GLUCOSE DEHYDROGENASE [FAD, QUINONE]-LIKE PROTEIN"/>
    <property type="match status" value="1"/>
</dbReference>